<sequence>MNTTFINTNSIHQNVLNMISLQGITISQDVSQLETTLTIDVVHYAVSPLNSGRTGCGGSPPQERYIHFDNMKKITLSNPSFFLLMLMETNFVADKAVAKAVISICQDNSVTYENTQLTTPFFVSER</sequence>
<dbReference type="AlphaFoldDB" id="A0A162WLH7"/>
<reference evidence="2" key="1">
    <citation type="submission" date="2015-06" db="EMBL/GenBank/DDBJ databases">
        <title>Expansion of signal transduction pathways in fungi by whole-genome duplication.</title>
        <authorList>
            <consortium name="DOE Joint Genome Institute"/>
            <person name="Corrochano L.M."/>
            <person name="Kuo A."/>
            <person name="Marcet-Houben M."/>
            <person name="Polaino S."/>
            <person name="Salamov A."/>
            <person name="Villalobos J.M."/>
            <person name="Alvarez M.I."/>
            <person name="Avalos J."/>
            <person name="Benito E.P."/>
            <person name="Benoit I."/>
            <person name="Burger G."/>
            <person name="Camino L.P."/>
            <person name="Canovas D."/>
            <person name="Cerda-Olmedo E."/>
            <person name="Cheng J.-F."/>
            <person name="Dominguez A."/>
            <person name="Elias M."/>
            <person name="Eslava A.P."/>
            <person name="Glaser F."/>
            <person name="Grimwood J."/>
            <person name="Gutierrez G."/>
            <person name="Heitman J."/>
            <person name="Henrissat B."/>
            <person name="Iturriaga E.A."/>
            <person name="Lang B.F."/>
            <person name="Lavin J.L."/>
            <person name="Lee S."/>
            <person name="Li W."/>
            <person name="Lindquist E."/>
            <person name="Lopez-Garcia S."/>
            <person name="Luque E.M."/>
            <person name="Marcos A.T."/>
            <person name="Martin J."/>
            <person name="McCluskey K."/>
            <person name="Medina H.R."/>
            <person name="Miralles-Duran A."/>
            <person name="Miyazaki A."/>
            <person name="Munoz-Torres E."/>
            <person name="Oguiza J.A."/>
            <person name="Ohm R."/>
            <person name="Olmedo M."/>
            <person name="Orejas M."/>
            <person name="Ortiz-Castellanos L."/>
            <person name="Pisabarro A.G."/>
            <person name="Rodriguez-Romero J."/>
            <person name="Ruiz-Herrera J."/>
            <person name="Ruiz-Vazquez R."/>
            <person name="Sanz C."/>
            <person name="Schackwitz W."/>
            <person name="Schmutz J."/>
            <person name="Shahriari M."/>
            <person name="Shelest E."/>
            <person name="Silva-Franco F."/>
            <person name="Soanes D."/>
            <person name="Syed K."/>
            <person name="Tagua V.G."/>
            <person name="Talbot N.J."/>
            <person name="Thon M."/>
            <person name="De vries R.P."/>
            <person name="Wiebenga A."/>
            <person name="Yadav J.S."/>
            <person name="Braun E.L."/>
            <person name="Baker S."/>
            <person name="Garre V."/>
            <person name="Horwitz B."/>
            <person name="Torres-Martinez S."/>
            <person name="Idnurm A."/>
            <person name="Herrera-Estrella A."/>
            <person name="Gabaldon T."/>
            <person name="Grigoriev I.V."/>
        </authorList>
    </citation>
    <scope>NUCLEOTIDE SEQUENCE [LARGE SCALE GENOMIC DNA]</scope>
    <source>
        <strain evidence="2">NRRL 1555(-)</strain>
    </source>
</reference>
<dbReference type="Proteomes" id="UP000077315">
    <property type="component" value="Unassembled WGS sequence"/>
</dbReference>
<accession>A0A162WLH7</accession>
<gene>
    <name evidence="1" type="ORF">PHYBLDRAFT_149855</name>
</gene>
<name>A0A162WLH7_PHYB8</name>
<dbReference type="VEuPathDB" id="FungiDB:PHYBLDRAFT_149855"/>
<proteinExistence type="predicted"/>
<dbReference type="RefSeq" id="XP_018286885.1">
    <property type="nucleotide sequence ID" value="XM_018432356.1"/>
</dbReference>
<keyword evidence="2" id="KW-1185">Reference proteome</keyword>
<dbReference type="GeneID" id="28993262"/>
<organism evidence="1 2">
    <name type="scientific">Phycomyces blakesleeanus (strain ATCC 8743b / DSM 1359 / FGSC 10004 / NBRC 33097 / NRRL 1555)</name>
    <dbReference type="NCBI Taxonomy" id="763407"/>
    <lineage>
        <taxon>Eukaryota</taxon>
        <taxon>Fungi</taxon>
        <taxon>Fungi incertae sedis</taxon>
        <taxon>Mucoromycota</taxon>
        <taxon>Mucoromycotina</taxon>
        <taxon>Mucoromycetes</taxon>
        <taxon>Mucorales</taxon>
        <taxon>Phycomycetaceae</taxon>
        <taxon>Phycomyces</taxon>
    </lineage>
</organism>
<evidence type="ECO:0000313" key="2">
    <source>
        <dbReference type="Proteomes" id="UP000077315"/>
    </source>
</evidence>
<protein>
    <submittedName>
        <fullName evidence="1">Uncharacterized protein</fullName>
    </submittedName>
</protein>
<dbReference type="EMBL" id="KV440993">
    <property type="protein sequence ID" value="OAD68845.1"/>
    <property type="molecule type" value="Genomic_DNA"/>
</dbReference>
<evidence type="ECO:0000313" key="1">
    <source>
        <dbReference type="EMBL" id="OAD68845.1"/>
    </source>
</evidence>
<dbReference type="InParanoid" id="A0A162WLH7"/>